<dbReference type="AlphaFoldDB" id="A0A0V0QZ09"/>
<organism evidence="3 4">
    <name type="scientific">Pseudocohnilembus persalinus</name>
    <name type="common">Ciliate</name>
    <dbReference type="NCBI Taxonomy" id="266149"/>
    <lineage>
        <taxon>Eukaryota</taxon>
        <taxon>Sar</taxon>
        <taxon>Alveolata</taxon>
        <taxon>Ciliophora</taxon>
        <taxon>Intramacronucleata</taxon>
        <taxon>Oligohymenophorea</taxon>
        <taxon>Scuticociliatia</taxon>
        <taxon>Philasterida</taxon>
        <taxon>Pseudocohnilembidae</taxon>
        <taxon>Pseudocohnilembus</taxon>
    </lineage>
</organism>
<feature type="compositionally biased region" description="Low complexity" evidence="1">
    <location>
        <begin position="410"/>
        <end position="420"/>
    </location>
</feature>
<dbReference type="OrthoDB" id="299205at2759"/>
<gene>
    <name evidence="3" type="ORF">PPERSA_03258</name>
</gene>
<keyword evidence="4" id="KW-1185">Reference proteome</keyword>
<evidence type="ECO:0000313" key="4">
    <source>
        <dbReference type="Proteomes" id="UP000054937"/>
    </source>
</evidence>
<feature type="compositionally biased region" description="Low complexity" evidence="1">
    <location>
        <begin position="572"/>
        <end position="591"/>
    </location>
</feature>
<reference evidence="3 4" key="1">
    <citation type="journal article" date="2015" name="Sci. Rep.">
        <title>Genome of the facultative scuticociliatosis pathogen Pseudocohnilembus persalinus provides insight into its virulence through horizontal gene transfer.</title>
        <authorList>
            <person name="Xiong J."/>
            <person name="Wang G."/>
            <person name="Cheng J."/>
            <person name="Tian M."/>
            <person name="Pan X."/>
            <person name="Warren A."/>
            <person name="Jiang C."/>
            <person name="Yuan D."/>
            <person name="Miao W."/>
        </authorList>
    </citation>
    <scope>NUCLEOTIDE SEQUENCE [LARGE SCALE GENOMIC DNA]</scope>
    <source>
        <strain evidence="3">36N120E</strain>
    </source>
</reference>
<keyword evidence="2" id="KW-1133">Transmembrane helix</keyword>
<keyword evidence="2" id="KW-0472">Membrane</keyword>
<feature type="region of interest" description="Disordered" evidence="1">
    <location>
        <begin position="553"/>
        <end position="591"/>
    </location>
</feature>
<feature type="region of interest" description="Disordered" evidence="1">
    <location>
        <begin position="674"/>
        <end position="699"/>
    </location>
</feature>
<feature type="compositionally biased region" description="Polar residues" evidence="1">
    <location>
        <begin position="639"/>
        <end position="653"/>
    </location>
</feature>
<evidence type="ECO:0000256" key="1">
    <source>
        <dbReference type="SAM" id="MobiDB-lite"/>
    </source>
</evidence>
<feature type="region of interest" description="Disordered" evidence="1">
    <location>
        <begin position="626"/>
        <end position="653"/>
    </location>
</feature>
<dbReference type="Proteomes" id="UP000054937">
    <property type="component" value="Unassembled WGS sequence"/>
</dbReference>
<proteinExistence type="predicted"/>
<feature type="compositionally biased region" description="Acidic residues" evidence="1">
    <location>
        <begin position="674"/>
        <end position="684"/>
    </location>
</feature>
<feature type="compositionally biased region" description="Basic and acidic residues" evidence="1">
    <location>
        <begin position="557"/>
        <end position="566"/>
    </location>
</feature>
<feature type="region of interest" description="Disordered" evidence="1">
    <location>
        <begin position="405"/>
        <end position="430"/>
    </location>
</feature>
<evidence type="ECO:0008006" key="5">
    <source>
        <dbReference type="Google" id="ProtNLM"/>
    </source>
</evidence>
<comment type="caution">
    <text evidence="3">The sequence shown here is derived from an EMBL/GenBank/DDBJ whole genome shotgun (WGS) entry which is preliminary data.</text>
</comment>
<feature type="compositionally biased region" description="Basic and acidic residues" evidence="1">
    <location>
        <begin position="626"/>
        <end position="637"/>
    </location>
</feature>
<feature type="transmembrane region" description="Helical" evidence="2">
    <location>
        <begin position="6"/>
        <end position="25"/>
    </location>
</feature>
<evidence type="ECO:0000313" key="3">
    <source>
        <dbReference type="EMBL" id="KRX07425.1"/>
    </source>
</evidence>
<evidence type="ECO:0000256" key="2">
    <source>
        <dbReference type="SAM" id="Phobius"/>
    </source>
</evidence>
<dbReference type="EMBL" id="LDAU01000083">
    <property type="protein sequence ID" value="KRX07425.1"/>
    <property type="molecule type" value="Genomic_DNA"/>
</dbReference>
<name>A0A0V0QZ09_PSEPJ</name>
<sequence length="765" mass="88908">MKVTKFYTIATIAYWWAMTVVAIWIQQIAELYKRDSGKESTMITNLSISEGNLVSLVVSIAKQKGKIISQISPKVAQFFGYSLQEFQNIQNINVLMPEFLKNIHDDILENMINRSQASPKSKGFQSILKNQKIIDVKNLYQNCFVQFMVPQLLKVFQNIQFSEEDFTSRIYEKQLISYQSSRIKIPNNFEVIKQEYDNTQISQRDTSVSGNSKFQSFKKSFASGATSRRIREVKLDLLDKECNQKTLNYLYNNQNIYSPNNIICDFACKMDLFLYNIITGSQNENNTVYFLMEVKELIPYTVARQQNSNRISSQRTQELRGQSFLGTMYMESQGGRSQTINQQKNSSIFNNSETNININDLTASQMIAKNLVPIEPPIEYNNISNYNNEEKKQKNKKVNPTIKELSQEDNVASNENNANNGEKGQKYKQGEQIKVFVKETDEEKNNVQKQNQYNIPDITQNQNDISSNQDILGLNSVNESTSRNLLNQIEINVDQSNNFQSQYNKAKNEYKYQNYLEDYHQTQNQQQKFGETSFNQPQISDVDVTINDQSKMMDFTPRNKDTEDKNISLPGSNEQNEQNQQFHQNSNSDQQQEYIDVESHINQNRNDTILEEDNKNLLFNEFEERVEEKNNQNHDNYEDQLTNSGDEGNNNYDSKMSAELQSIEKYYKKENENEIYEEDTDEEKEIINPNYNSRQSKKSLKTVKDFLSKKKIPTANNDNNKKPGIYQGQHSISSSNSLRGQFNINILSDLFGKEKRPQSLKQFEQ</sequence>
<protein>
    <recommendedName>
        <fullName evidence="5">PAS domain</fullName>
    </recommendedName>
</protein>
<dbReference type="InParanoid" id="A0A0V0QZ09"/>
<accession>A0A0V0QZ09</accession>
<keyword evidence="2" id="KW-0812">Transmembrane</keyword>